<evidence type="ECO:0000256" key="5">
    <source>
        <dbReference type="PIRSR" id="PIRSR604254-1"/>
    </source>
</evidence>
<feature type="binding site" evidence="5">
    <location>
        <position position="1143"/>
    </location>
    <ligand>
        <name>Zn(2+)</name>
        <dbReference type="ChEBI" id="CHEBI:29105"/>
    </ligand>
</feature>
<dbReference type="Pfam" id="PF03006">
    <property type="entry name" value="HlyIII"/>
    <property type="match status" value="1"/>
</dbReference>
<dbReference type="STRING" id="291331.XOO0165"/>
<dbReference type="Proteomes" id="UP000006735">
    <property type="component" value="Chromosome"/>
</dbReference>
<dbReference type="GO" id="GO:0046872">
    <property type="term" value="F:metal ion binding"/>
    <property type="evidence" value="ECO:0007669"/>
    <property type="project" value="UniProtKB-KW"/>
</dbReference>
<protein>
    <submittedName>
        <fullName evidence="8">Hemolysin III</fullName>
    </submittedName>
</protein>
<feature type="region of interest" description="Disordered" evidence="6">
    <location>
        <begin position="877"/>
        <end position="912"/>
    </location>
</feature>
<evidence type="ECO:0000256" key="2">
    <source>
        <dbReference type="ARBA" id="ARBA00022692"/>
    </source>
</evidence>
<sequence>MKLAAAPHPHAWHLHASWHAPSPHLAVHRHHQPVQAQAHPHARPDAATSAAGPHSHSCRHVQSEVVVHLRGMPQRRLCIEQQCQHRQRQRLGRVAFAFLVCGQHRAHAGRATGAAIATPHQLVRALQQLGLAQPQWLAQAHATGEVVVQIHRGHEGLKQFHRGGIAFFHAAQLPAPGLVGHRTPRAVAIAHGLLQIARVGHHRHRGHHMQRIRSTQETIQRILLGREGLAQGRLRQLPPHRGGVQFLIRKIHRPVADVFMRVVTNLFIAGHAPHHMHFAMMRVTTAGHAAIEAVQHLQFGVVDAVGVVVHMRARHVGLAACPIQPLHLVRPALHHVDGALVQGECSGRIIHLGDDLLLAVALVHHHEVAIGHRAQAHRSGRVAVGDPFPAIAFLVDHFAFGQHFQEHQRVDRPERFAGNERQFERGAADVIEQNQRLIRRGARMFGRGIGEEVRVPHHVLVQGLRARHQHTQCRLLAAPGAAKALPCGGHAAGVAVEDHHVQRTDIHAQFQRRGGNDAVDRAGTHRALHLTALGGQIAAAVRTDAGRLARVVVEDVFQILGQHFHHQARLCEHQRLQAALDGDARNAVALRTRRRTQAQIRIDHRRVPQQHMLVASGRAGFGDRMHLFFDQGLRVRLRVADGGRAQNELRSGAIERADALEPAQHVGNVAAEDTAIGVDLVDHHIAQVLEELRPLGVMRQDRLMQHVRVAHHDIAMQADRLPRIAGRVAIEGEGFHAQFSGAVQLQQLGHLILRQRFGREQVQRLGAAGHCCAHHRQRVAQRFARRGGRHDRHMFAALGSRPRIGLMAVELADAARLQRIGQCAGHIFGNRRVAAVAPGNGEAAGDAVVVAPFQALGEQRAIAAGPAVGGGQRAFGGFGTGSEGKRRHTAKAPKEGDQTKRMSQGMRPAPPRPACLTERIQQAGYPVDPIASRLPCTLWDPPHRRTAVPVSTNVTAPHYKSVPARRADIAVHAAGLFLAIVGGAWLVWRAHASQTMLLATCIYALGLLVMFACSAAYNFAPPQRQPMLRKFDHAGIFVMIAGSYTPFFLVALDGTWRWVMILSVWCVALFGVFAKLCLPGIAKGFWVAIYLLLGWAGIVVINQMIAGLDSVVLWLIAAGGAFYTVGVAFYVRKSLIYNRAIWHAHVLGGALSHWYAIWLCLRPLSEA</sequence>
<keyword evidence="2 7" id="KW-0812">Transmembrane</keyword>
<feature type="region of interest" description="Disordered" evidence="6">
    <location>
        <begin position="25"/>
        <end position="58"/>
    </location>
</feature>
<reference evidence="8 9" key="1">
    <citation type="journal article" date="2005" name="Nucleic Acids Res.">
        <title>The genome sequence of Xanthomonas oryzae pathovar oryzae KACC10331, the bacterial blight pathogen of rice.</title>
        <authorList>
            <person name="Lee B.M."/>
            <person name="Park Y.J."/>
            <person name="Park D.S."/>
            <person name="Kang H.W."/>
            <person name="Kim J.G."/>
            <person name="Song E.S."/>
            <person name="Park I.C."/>
            <person name="Yoon U.H."/>
            <person name="Hahn J.H."/>
            <person name="Koo B.S."/>
            <person name="Lee G.B."/>
            <person name="Kim H."/>
            <person name="Park H.S."/>
            <person name="Yoon K.O."/>
            <person name="Kim J.H."/>
            <person name="Jung C.H."/>
            <person name="Koh N.H."/>
            <person name="Seo J.S."/>
            <person name="Go S.J."/>
        </authorList>
    </citation>
    <scope>NUCLEOTIDE SEQUENCE [LARGE SCALE GENOMIC DNA]</scope>
    <source>
        <strain evidence="9">KACC10331 / KXO85</strain>
    </source>
</reference>
<keyword evidence="4 7" id="KW-0472">Membrane</keyword>
<dbReference type="InterPro" id="IPR004254">
    <property type="entry name" value="AdipoR/HlyIII-related"/>
</dbReference>
<feature type="transmembrane region" description="Helical" evidence="7">
    <location>
        <begin position="1058"/>
        <end position="1078"/>
    </location>
</feature>
<dbReference type="HOGENOM" id="CLU_274505_0_0_6"/>
<feature type="transmembrane region" description="Helical" evidence="7">
    <location>
        <begin position="1111"/>
        <end position="1131"/>
    </location>
</feature>
<keyword evidence="5" id="KW-0479">Metal-binding</keyword>
<proteinExistence type="predicted"/>
<name>Q5H6K1_XANOR</name>
<feature type="transmembrane region" description="Helical" evidence="7">
    <location>
        <begin position="1085"/>
        <end position="1105"/>
    </location>
</feature>
<gene>
    <name evidence="8" type="ordered locus">XOO0165</name>
</gene>
<keyword evidence="5" id="KW-0862">Zinc</keyword>
<organism evidence="8 9">
    <name type="scientific">Xanthomonas oryzae pv. oryzae (strain KACC10331 / KXO85)</name>
    <dbReference type="NCBI Taxonomy" id="291331"/>
    <lineage>
        <taxon>Bacteria</taxon>
        <taxon>Pseudomonadati</taxon>
        <taxon>Pseudomonadota</taxon>
        <taxon>Gammaproteobacteria</taxon>
        <taxon>Lysobacterales</taxon>
        <taxon>Lysobacteraceae</taxon>
        <taxon>Xanthomonas</taxon>
    </lineage>
</organism>
<feature type="transmembrane region" description="Helical" evidence="7">
    <location>
        <begin position="969"/>
        <end position="988"/>
    </location>
</feature>
<evidence type="ECO:0000256" key="1">
    <source>
        <dbReference type="ARBA" id="ARBA00004141"/>
    </source>
</evidence>
<evidence type="ECO:0000256" key="6">
    <source>
        <dbReference type="SAM" id="MobiDB-lite"/>
    </source>
</evidence>
<evidence type="ECO:0000256" key="3">
    <source>
        <dbReference type="ARBA" id="ARBA00022989"/>
    </source>
</evidence>
<evidence type="ECO:0000256" key="4">
    <source>
        <dbReference type="ARBA" id="ARBA00023136"/>
    </source>
</evidence>
<accession>Q5H6K1</accession>
<dbReference type="KEGG" id="xoo:XOO0165"/>
<evidence type="ECO:0000313" key="9">
    <source>
        <dbReference type="Proteomes" id="UP000006735"/>
    </source>
</evidence>
<dbReference type="AlphaFoldDB" id="Q5H6K1"/>
<feature type="transmembrane region" description="Helical" evidence="7">
    <location>
        <begin position="994"/>
        <end position="1019"/>
    </location>
</feature>
<evidence type="ECO:0000256" key="7">
    <source>
        <dbReference type="SAM" id="Phobius"/>
    </source>
</evidence>
<keyword evidence="3 7" id="KW-1133">Transmembrane helix</keyword>
<evidence type="ECO:0000313" key="8">
    <source>
        <dbReference type="EMBL" id="AAW73419.1"/>
    </source>
</evidence>
<comment type="subcellular location">
    <subcellularLocation>
        <location evidence="1">Membrane</location>
        <topology evidence="1">Multi-pass membrane protein</topology>
    </subcellularLocation>
</comment>
<dbReference type="GO" id="GO:0016020">
    <property type="term" value="C:membrane"/>
    <property type="evidence" value="ECO:0007669"/>
    <property type="project" value="UniProtKB-SubCell"/>
</dbReference>
<dbReference type="EMBL" id="AE013598">
    <property type="protein sequence ID" value="AAW73419.1"/>
    <property type="molecule type" value="Genomic_DNA"/>
</dbReference>
<keyword evidence="9" id="KW-1185">Reference proteome</keyword>